<dbReference type="Proteomes" id="UP000432089">
    <property type="component" value="Unassembled WGS sequence"/>
</dbReference>
<evidence type="ECO:0000313" key="2">
    <source>
        <dbReference type="Proteomes" id="UP000432089"/>
    </source>
</evidence>
<evidence type="ECO:0000313" key="1">
    <source>
        <dbReference type="EMBL" id="KAB0679765.1"/>
    </source>
</evidence>
<proteinExistence type="predicted"/>
<dbReference type="AlphaFoldDB" id="A0A7V7TWM3"/>
<dbReference type="EMBL" id="VZDO01000008">
    <property type="protein sequence ID" value="KAB0679765.1"/>
    <property type="molecule type" value="Genomic_DNA"/>
</dbReference>
<dbReference type="RefSeq" id="WP_150969886.1">
    <property type="nucleotide sequence ID" value="NZ_VZDO01000008.1"/>
</dbReference>
<protein>
    <submittedName>
        <fullName evidence="1">DUF768 domain-containing protein</fullName>
    </submittedName>
</protein>
<reference evidence="1 2" key="1">
    <citation type="submission" date="2019-09" db="EMBL/GenBank/DDBJ databases">
        <title>YIM 132180 draft genome.</title>
        <authorList>
            <person name="Zhang K."/>
        </authorList>
    </citation>
    <scope>NUCLEOTIDE SEQUENCE [LARGE SCALE GENOMIC DNA]</scope>
    <source>
        <strain evidence="1 2">YIM 132180</strain>
    </source>
</reference>
<organism evidence="1 2">
    <name type="scientific">Plantimonas leprariae</name>
    <dbReference type="NCBI Taxonomy" id="2615207"/>
    <lineage>
        <taxon>Bacteria</taxon>
        <taxon>Pseudomonadati</taxon>
        <taxon>Pseudomonadota</taxon>
        <taxon>Alphaproteobacteria</taxon>
        <taxon>Hyphomicrobiales</taxon>
        <taxon>Aurantimonadaceae</taxon>
        <taxon>Plantimonas</taxon>
    </lineage>
</organism>
<sequence length="75" mass="8449">MNERGWNFAKEWVAANVTREGMADPGEMTDLHPVVAGLKERLFKDAMARDIAPVEIEEYYDLDNYIAGAIKDAFA</sequence>
<name>A0A7V7TWM3_9HYPH</name>
<gene>
    <name evidence="1" type="ORF">F6X38_11075</name>
</gene>
<keyword evidence="2" id="KW-1185">Reference proteome</keyword>
<comment type="caution">
    <text evidence="1">The sequence shown here is derived from an EMBL/GenBank/DDBJ whole genome shotgun (WGS) entry which is preliminary data.</text>
</comment>
<accession>A0A7V7TWM3</accession>